<evidence type="ECO:0008006" key="3">
    <source>
        <dbReference type="Google" id="ProtNLM"/>
    </source>
</evidence>
<dbReference type="Proteomes" id="UP000305267">
    <property type="component" value="Unassembled WGS sequence"/>
</dbReference>
<evidence type="ECO:0000313" key="1">
    <source>
        <dbReference type="EMBL" id="TNC05524.1"/>
    </source>
</evidence>
<protein>
    <recommendedName>
        <fullName evidence="3">Abortive infection bacteriophage resistance protein</fullName>
    </recommendedName>
</protein>
<proteinExistence type="predicted"/>
<sequence length="321" mass="37063">MEAPQGGFLLSKIDFAKPALNINDQIELLKERGLEIDDERKATYFLTYVGYYRLSGYFRYYADPNDPQLERLKPGTSFEHLMDVYAFDRRLRALLSRSFERIEVAIKATLSGEGAVTHGPFWLCDETHFDRGSHGHIKMLMDEYIGDRKAAHQHIFINHFMQKYSNPYPPCWMMMELFSFGAISKIYKNAKGPIRIKVASHFGLQHDILESWLHSLSFARNVCAHHGRIWNRKFTIKPKIPKVYASHWPASSHDRLYVLCAMIWHLINIIDGNSPWKKRLLHLIDTRPNIPLRAMGFSDGWADTPPWSTPQISGSTAKAAL</sequence>
<accession>A0A5C4L4U8</accession>
<dbReference type="AlphaFoldDB" id="A0A5C4L4U8"/>
<comment type="caution">
    <text evidence="1">The sequence shown here is derived from an EMBL/GenBank/DDBJ whole genome shotgun (WGS) entry which is preliminary data.</text>
</comment>
<name>A0A5C4L4U8_9HYPH</name>
<dbReference type="Pfam" id="PF07751">
    <property type="entry name" value="Abi_2"/>
    <property type="match status" value="1"/>
</dbReference>
<dbReference type="OrthoDB" id="5363652at2"/>
<dbReference type="InterPro" id="IPR011664">
    <property type="entry name" value="Abi_system_AbiD/AbiF-like"/>
</dbReference>
<dbReference type="EMBL" id="VDDA01000059">
    <property type="protein sequence ID" value="TNC05524.1"/>
    <property type="molecule type" value="Genomic_DNA"/>
</dbReference>
<organism evidence="1 2">
    <name type="scientific">Methylobacterium terricola</name>
    <dbReference type="NCBI Taxonomy" id="2583531"/>
    <lineage>
        <taxon>Bacteria</taxon>
        <taxon>Pseudomonadati</taxon>
        <taxon>Pseudomonadota</taxon>
        <taxon>Alphaproteobacteria</taxon>
        <taxon>Hyphomicrobiales</taxon>
        <taxon>Methylobacteriaceae</taxon>
        <taxon>Methylobacterium</taxon>
    </lineage>
</organism>
<gene>
    <name evidence="1" type="ORF">FF100_35565</name>
</gene>
<reference evidence="1 2" key="1">
    <citation type="submission" date="2019-06" db="EMBL/GenBank/DDBJ databases">
        <title>Genome of Methylobacterium sp. 17Sr1-39.</title>
        <authorList>
            <person name="Seo T."/>
        </authorList>
    </citation>
    <scope>NUCLEOTIDE SEQUENCE [LARGE SCALE GENOMIC DNA]</scope>
    <source>
        <strain evidence="1 2">17Sr1-39</strain>
    </source>
</reference>
<evidence type="ECO:0000313" key="2">
    <source>
        <dbReference type="Proteomes" id="UP000305267"/>
    </source>
</evidence>
<keyword evidence="2" id="KW-1185">Reference proteome</keyword>
<dbReference type="RefSeq" id="WP_139040716.1">
    <property type="nucleotide sequence ID" value="NZ_VDDA01000059.1"/>
</dbReference>